<comment type="caution">
    <text evidence="6">The sequence shown here is derived from an EMBL/GenBank/DDBJ whole genome shotgun (WGS) entry which is preliminary data.</text>
</comment>
<dbReference type="InterPro" id="IPR050707">
    <property type="entry name" value="HTH_MetabolicPath_Reg"/>
</dbReference>
<organism evidence="6 7">
    <name type="scientific">Pseudonocardia nematodicida</name>
    <dbReference type="NCBI Taxonomy" id="1206997"/>
    <lineage>
        <taxon>Bacteria</taxon>
        <taxon>Bacillati</taxon>
        <taxon>Actinomycetota</taxon>
        <taxon>Actinomycetes</taxon>
        <taxon>Pseudonocardiales</taxon>
        <taxon>Pseudonocardiaceae</taxon>
        <taxon>Pseudonocardia</taxon>
    </lineage>
</organism>
<evidence type="ECO:0000313" key="6">
    <source>
        <dbReference type="EMBL" id="MEQ3553501.1"/>
    </source>
</evidence>
<dbReference type="InterPro" id="IPR036390">
    <property type="entry name" value="WH_DNA-bd_sf"/>
</dbReference>
<name>A0ABV1KGB7_9PSEU</name>
<dbReference type="SMART" id="SM00346">
    <property type="entry name" value="HTH_ICLR"/>
    <property type="match status" value="1"/>
</dbReference>
<dbReference type="Proteomes" id="UP001494902">
    <property type="component" value="Unassembled WGS sequence"/>
</dbReference>
<evidence type="ECO:0000256" key="3">
    <source>
        <dbReference type="ARBA" id="ARBA00023163"/>
    </source>
</evidence>
<keyword evidence="1" id="KW-0805">Transcription regulation</keyword>
<sequence>MSDEMRGAPAGALDRGLAILSHLARHRKSTVAELAESLQLSRSTTYRLVERLRQQGWLMGEEHGGPVRLGPSAAQLAVAATESNPLRDVAVPILRELLESTRETVSLAVPSALKMVFIHRERGPQPVGVSAELGDARPLHCTSVGRAYLAALPVEHCERVLEELVASSDSPVRAGDLPALREILETTRARGWSQDRREFDRSSSCCGAAIRDQSGMPVAAISVAGVAERMEPEIEAIGRQVASTGRRISAFLGYVV</sequence>
<dbReference type="InterPro" id="IPR011991">
    <property type="entry name" value="ArsR-like_HTH"/>
</dbReference>
<feature type="domain" description="IclR-ED" evidence="5">
    <location>
        <begin position="72"/>
        <end position="254"/>
    </location>
</feature>
<evidence type="ECO:0000256" key="1">
    <source>
        <dbReference type="ARBA" id="ARBA00023015"/>
    </source>
</evidence>
<feature type="domain" description="HTH iclR-type" evidence="4">
    <location>
        <begin position="10"/>
        <end position="71"/>
    </location>
</feature>
<dbReference type="Gene3D" id="1.10.10.10">
    <property type="entry name" value="Winged helix-like DNA-binding domain superfamily/Winged helix DNA-binding domain"/>
    <property type="match status" value="1"/>
</dbReference>
<dbReference type="SUPFAM" id="SSF46785">
    <property type="entry name" value="Winged helix' DNA-binding domain"/>
    <property type="match status" value="1"/>
</dbReference>
<dbReference type="Pfam" id="PF09339">
    <property type="entry name" value="HTH_IclR"/>
    <property type="match status" value="1"/>
</dbReference>
<keyword evidence="2" id="KW-0238">DNA-binding</keyword>
<evidence type="ECO:0000313" key="7">
    <source>
        <dbReference type="Proteomes" id="UP001494902"/>
    </source>
</evidence>
<dbReference type="EMBL" id="JBEDNQ010000010">
    <property type="protein sequence ID" value="MEQ3553501.1"/>
    <property type="molecule type" value="Genomic_DNA"/>
</dbReference>
<dbReference type="InterPro" id="IPR005471">
    <property type="entry name" value="Tscrpt_reg_IclR_N"/>
</dbReference>
<evidence type="ECO:0000259" key="4">
    <source>
        <dbReference type="PROSITE" id="PS51077"/>
    </source>
</evidence>
<dbReference type="InterPro" id="IPR014757">
    <property type="entry name" value="Tscrpt_reg_IclR_C"/>
</dbReference>
<dbReference type="SUPFAM" id="SSF55781">
    <property type="entry name" value="GAF domain-like"/>
    <property type="match status" value="1"/>
</dbReference>
<dbReference type="InterPro" id="IPR029016">
    <property type="entry name" value="GAF-like_dom_sf"/>
</dbReference>
<dbReference type="PROSITE" id="PS51078">
    <property type="entry name" value="ICLR_ED"/>
    <property type="match status" value="1"/>
</dbReference>
<protein>
    <submittedName>
        <fullName evidence="6">IclR family transcriptional regulator</fullName>
    </submittedName>
</protein>
<dbReference type="Gene3D" id="3.30.450.40">
    <property type="match status" value="1"/>
</dbReference>
<keyword evidence="7" id="KW-1185">Reference proteome</keyword>
<dbReference type="CDD" id="cd00090">
    <property type="entry name" value="HTH_ARSR"/>
    <property type="match status" value="1"/>
</dbReference>
<dbReference type="InterPro" id="IPR036388">
    <property type="entry name" value="WH-like_DNA-bd_sf"/>
</dbReference>
<keyword evidence="3" id="KW-0804">Transcription</keyword>
<dbReference type="PANTHER" id="PTHR30136">
    <property type="entry name" value="HELIX-TURN-HELIX TRANSCRIPTIONAL REGULATOR, ICLR FAMILY"/>
    <property type="match status" value="1"/>
</dbReference>
<proteinExistence type="predicted"/>
<dbReference type="RefSeq" id="WP_349300566.1">
    <property type="nucleotide sequence ID" value="NZ_JBEDNQ010000010.1"/>
</dbReference>
<reference evidence="6 7" key="1">
    <citation type="submission" date="2024-03" db="EMBL/GenBank/DDBJ databases">
        <title>Draft genome sequence of Pseudonocardia nematodicida JCM 31783.</title>
        <authorList>
            <person name="Butdee W."/>
            <person name="Duangmal K."/>
        </authorList>
    </citation>
    <scope>NUCLEOTIDE SEQUENCE [LARGE SCALE GENOMIC DNA]</scope>
    <source>
        <strain evidence="6 7">JCM 31783</strain>
    </source>
</reference>
<dbReference type="PROSITE" id="PS51077">
    <property type="entry name" value="HTH_ICLR"/>
    <property type="match status" value="1"/>
</dbReference>
<gene>
    <name evidence="6" type="ORF">WIS52_23770</name>
</gene>
<evidence type="ECO:0000259" key="5">
    <source>
        <dbReference type="PROSITE" id="PS51078"/>
    </source>
</evidence>
<dbReference type="PANTHER" id="PTHR30136:SF24">
    <property type="entry name" value="HTH-TYPE TRANSCRIPTIONAL REPRESSOR ALLR"/>
    <property type="match status" value="1"/>
</dbReference>
<accession>A0ABV1KGB7</accession>
<dbReference type="Pfam" id="PF01614">
    <property type="entry name" value="IclR_C"/>
    <property type="match status" value="1"/>
</dbReference>
<evidence type="ECO:0000256" key="2">
    <source>
        <dbReference type="ARBA" id="ARBA00023125"/>
    </source>
</evidence>